<gene>
    <name evidence="2" type="ORF">Q8A64_06600</name>
</gene>
<dbReference type="Proteomes" id="UP001225596">
    <property type="component" value="Unassembled WGS sequence"/>
</dbReference>
<organism evidence="2 3">
    <name type="scientific">Keguizhuia sedimenti</name>
    <dbReference type="NCBI Taxonomy" id="3064264"/>
    <lineage>
        <taxon>Bacteria</taxon>
        <taxon>Pseudomonadati</taxon>
        <taxon>Pseudomonadota</taxon>
        <taxon>Betaproteobacteria</taxon>
        <taxon>Burkholderiales</taxon>
        <taxon>Oxalobacteraceae</taxon>
        <taxon>Keguizhuia</taxon>
    </lineage>
</organism>
<evidence type="ECO:0000256" key="1">
    <source>
        <dbReference type="SAM" id="MobiDB-lite"/>
    </source>
</evidence>
<dbReference type="EMBL" id="JAUYVH010000002">
    <property type="protein sequence ID" value="MDQ9170081.1"/>
    <property type="molecule type" value="Genomic_DNA"/>
</dbReference>
<reference evidence="2 3" key="1">
    <citation type="submission" date="2023-08" db="EMBL/GenBank/DDBJ databases">
        <title>Oxalobacteraceae gen .nov., isolated from river sludge outside the plant.</title>
        <authorList>
            <person name="Zhao S.Y."/>
        </authorList>
    </citation>
    <scope>NUCLEOTIDE SEQUENCE [LARGE SCALE GENOMIC DNA]</scope>
    <source>
        <strain evidence="2 3">R-40</strain>
    </source>
</reference>
<proteinExistence type="predicted"/>
<accession>A0ABU1BM69</accession>
<protein>
    <submittedName>
        <fullName evidence="2">Uncharacterized protein</fullName>
    </submittedName>
</protein>
<name>A0ABU1BM69_9BURK</name>
<keyword evidence="3" id="KW-1185">Reference proteome</keyword>
<evidence type="ECO:0000313" key="3">
    <source>
        <dbReference type="Proteomes" id="UP001225596"/>
    </source>
</evidence>
<feature type="region of interest" description="Disordered" evidence="1">
    <location>
        <begin position="99"/>
        <end position="119"/>
    </location>
</feature>
<evidence type="ECO:0000313" key="2">
    <source>
        <dbReference type="EMBL" id="MDQ9170081.1"/>
    </source>
</evidence>
<dbReference type="RefSeq" id="WP_338435997.1">
    <property type="nucleotide sequence ID" value="NZ_JAUYVH010000002.1"/>
</dbReference>
<feature type="compositionally biased region" description="Polar residues" evidence="1">
    <location>
        <begin position="110"/>
        <end position="119"/>
    </location>
</feature>
<comment type="caution">
    <text evidence="2">The sequence shown here is derived from an EMBL/GenBank/DDBJ whole genome shotgun (WGS) entry which is preliminary data.</text>
</comment>
<sequence>MPGKSRESDQLKNIYGVCAIAWVRVEQLTASNNKQALAKIMAADLFWQESQCIDLRNQFFVDKRSRTWPIPFGISIFRLNCDLFPRLHLQRNIMWQDDDRPAMQEHGPSDSLSSSNDFI</sequence>